<comment type="caution">
    <text evidence="3">The sequence shown here is derived from an EMBL/GenBank/DDBJ whole genome shotgun (WGS) entry which is preliminary data.</text>
</comment>
<sequence>MSRISLKDDNVVLEYSLLDLPTAQHKAGLAGLLLMIESLKRRKKTPLPEVGMTATAAWIRLNKDMLQLIVDDFFAVEEVEILSGSKWSNRDPKCIKEIEVEKDGKRKKEKRFVYDKLQPKGDFLQVFYPDGDGIWVKLWRDMLWNILRGIPKTRTVYEERFDGKPSSEGKKLWAAFQKESQNRKKGKIRTEKLSSSLFLGAEADNPEKVSFVGAIEDNFLLNFWPIVSLIFVPRELKIERSDDRLRIAHNNESGYVLAIPEPCELDAFLEEAAEMLSRLESEPAGFRPRAARIDVFEEGGLEYLYHFARKQADDKGAYTLSLHHIEIYHVQRQGKRIRQLSADRVLPKMGVISDYEIMRKRIKNPFYKKIYLSNLLTGQLWHMDAEKVFHNEPMPLFIYSEKTPKEVRFFGKDVKDKFLAIRKTLEHKKGAKLMTEKDHDDQLTLRVYRLIQTYVRRKTEEKSGKKYDSFRNHKDEKDHVIYPREYREALAKVSTDVFLAMRGRREQDFIEYFTGTVCSVPQYLPENEYLSVAKDLMENWQKIKTLSMLAISATSYLSEPSKEKEE</sequence>
<dbReference type="EMBL" id="ATHJ01000087">
    <property type="protein sequence ID" value="EPR39929.1"/>
    <property type="molecule type" value="Genomic_DNA"/>
</dbReference>
<accession>S7V0B1</accession>
<evidence type="ECO:0000259" key="1">
    <source>
        <dbReference type="Pfam" id="PF24121"/>
    </source>
</evidence>
<protein>
    <submittedName>
        <fullName evidence="3">Uncharacterized protein</fullName>
    </submittedName>
</protein>
<evidence type="ECO:0000259" key="2">
    <source>
        <dbReference type="Pfam" id="PF24122"/>
    </source>
</evidence>
<dbReference type="eggNOG" id="ENOG502Z9CT">
    <property type="taxonomic scope" value="Bacteria"/>
</dbReference>
<evidence type="ECO:0000313" key="3">
    <source>
        <dbReference type="EMBL" id="EPR39929.1"/>
    </source>
</evidence>
<keyword evidence="4" id="KW-1185">Reference proteome</keyword>
<name>S7V0B1_DESML</name>
<feature type="domain" description="Type I-B CRISPR Cas8b C-terminal" evidence="2">
    <location>
        <begin position="323"/>
        <end position="554"/>
    </location>
</feature>
<dbReference type="InterPro" id="IPR056201">
    <property type="entry name" value="Cas8b_N"/>
</dbReference>
<dbReference type="STRING" id="897.B2D07_01945"/>
<dbReference type="Proteomes" id="UP000014977">
    <property type="component" value="Unassembled WGS sequence"/>
</dbReference>
<gene>
    <name evidence="3" type="ORF">dsmv_2502</name>
</gene>
<feature type="domain" description="Type I-B CRISPR Cas8b N-terminal" evidence="1">
    <location>
        <begin position="51"/>
        <end position="316"/>
    </location>
</feature>
<dbReference type="RefSeq" id="WP_020877259.1">
    <property type="nucleotide sequence ID" value="NZ_ATHJ01000087.1"/>
</dbReference>
<dbReference type="InterPro" id="IPR056202">
    <property type="entry name" value="Cas8b_C"/>
</dbReference>
<dbReference type="Pfam" id="PF24122">
    <property type="entry name" value="Cas8b_C"/>
    <property type="match status" value="1"/>
</dbReference>
<dbReference type="OrthoDB" id="346140at2"/>
<reference evidence="3 4" key="1">
    <citation type="journal article" date="2013" name="Genome Announc.">
        <title>Draft genome sequences for three mercury-methylating, sulfate-reducing bacteria.</title>
        <authorList>
            <person name="Brown S.D."/>
            <person name="Hurt R.A.Jr."/>
            <person name="Gilmour C.C."/>
            <person name="Elias D.A."/>
        </authorList>
    </citation>
    <scope>NUCLEOTIDE SEQUENCE [LARGE SCALE GENOMIC DNA]</scope>
    <source>
        <strain evidence="3 4">DSM 2059</strain>
    </source>
</reference>
<dbReference type="Pfam" id="PF24121">
    <property type="entry name" value="Cas8b_N"/>
    <property type="match status" value="1"/>
</dbReference>
<dbReference type="AlphaFoldDB" id="S7V0B1"/>
<dbReference type="InterPro" id="IPR030928">
    <property type="entry name" value="MYXAN_cmx8"/>
</dbReference>
<evidence type="ECO:0000313" key="4">
    <source>
        <dbReference type="Proteomes" id="UP000014977"/>
    </source>
</evidence>
<proteinExistence type="predicted"/>
<dbReference type="NCBIfam" id="TIGR04413">
    <property type="entry name" value="MYXAN_cmx8"/>
    <property type="match status" value="1"/>
</dbReference>
<organism evidence="3 4">
    <name type="scientific">Desulfococcus multivorans DSM 2059</name>
    <dbReference type="NCBI Taxonomy" id="1121405"/>
    <lineage>
        <taxon>Bacteria</taxon>
        <taxon>Pseudomonadati</taxon>
        <taxon>Thermodesulfobacteriota</taxon>
        <taxon>Desulfobacteria</taxon>
        <taxon>Desulfobacterales</taxon>
        <taxon>Desulfococcaceae</taxon>
        <taxon>Desulfococcus</taxon>
    </lineage>
</organism>